<keyword evidence="5" id="KW-1185">Reference proteome</keyword>
<comment type="caution">
    <text evidence="4">The sequence shown here is derived from an EMBL/GenBank/DDBJ whole genome shotgun (WGS) entry which is preliminary data.</text>
</comment>
<dbReference type="GO" id="GO:0017089">
    <property type="term" value="F:glycolipid transfer activity"/>
    <property type="evidence" value="ECO:0007669"/>
    <property type="project" value="TreeGrafter"/>
</dbReference>
<dbReference type="InterPro" id="IPR052037">
    <property type="entry name" value="LPS_export_LptA"/>
</dbReference>
<evidence type="ECO:0000256" key="2">
    <source>
        <dbReference type="SAM" id="SignalP"/>
    </source>
</evidence>
<organism evidence="4 5">
    <name type="scientific">Limimaricola litoreus</name>
    <dbReference type="NCBI Taxonomy" id="2955316"/>
    <lineage>
        <taxon>Bacteria</taxon>
        <taxon>Pseudomonadati</taxon>
        <taxon>Pseudomonadota</taxon>
        <taxon>Alphaproteobacteria</taxon>
        <taxon>Rhodobacterales</taxon>
        <taxon>Paracoccaceae</taxon>
        <taxon>Limimaricola</taxon>
    </lineage>
</organism>
<dbReference type="Proteomes" id="UP001139477">
    <property type="component" value="Unassembled WGS sequence"/>
</dbReference>
<name>A0A9X2FUQ3_9RHOB</name>
<accession>A0A9X2FUQ3</accession>
<dbReference type="EMBL" id="JAMYXC010000067">
    <property type="protein sequence ID" value="MCP1167918.1"/>
    <property type="molecule type" value="Genomic_DNA"/>
</dbReference>
<feature type="signal peptide" evidence="2">
    <location>
        <begin position="1"/>
        <end position="26"/>
    </location>
</feature>
<dbReference type="InterPro" id="IPR005653">
    <property type="entry name" value="OstA-like_N"/>
</dbReference>
<gene>
    <name evidence="4" type="ORF">NHG85_05155</name>
</gene>
<proteinExistence type="predicted"/>
<dbReference type="RefSeq" id="WP_253330456.1">
    <property type="nucleotide sequence ID" value="NZ_JAMYXC010000067.1"/>
</dbReference>
<evidence type="ECO:0000313" key="5">
    <source>
        <dbReference type="Proteomes" id="UP001139477"/>
    </source>
</evidence>
<dbReference type="GO" id="GO:0009279">
    <property type="term" value="C:cell outer membrane"/>
    <property type="evidence" value="ECO:0007669"/>
    <property type="project" value="TreeGrafter"/>
</dbReference>
<feature type="chain" id="PRO_5040834251" evidence="2">
    <location>
        <begin position="27"/>
        <end position="170"/>
    </location>
</feature>
<sequence length="170" mass="17083">MIRTTALAIARAALVAGLLLPGLASAQTQMALGGLTADPDAPVEITAESLNVDQATGRATFEGEVLIGQGEMKISAATVEVVYDDATGEIARLEAQGGVTFVTATEAAEAQAAVYDISGGTLLLTGDVLLTQGRTALSSQRMEIDLAAGTAQLTGGVRSVIEPAQGAAAQ</sequence>
<dbReference type="AlphaFoldDB" id="A0A9X2FUQ3"/>
<feature type="domain" description="Organic solvent tolerance-like N-terminal" evidence="3">
    <location>
        <begin position="44"/>
        <end position="148"/>
    </location>
</feature>
<evidence type="ECO:0000313" key="4">
    <source>
        <dbReference type="EMBL" id="MCP1167918.1"/>
    </source>
</evidence>
<dbReference type="GO" id="GO:0030288">
    <property type="term" value="C:outer membrane-bounded periplasmic space"/>
    <property type="evidence" value="ECO:0007669"/>
    <property type="project" value="TreeGrafter"/>
</dbReference>
<evidence type="ECO:0000256" key="1">
    <source>
        <dbReference type="ARBA" id="ARBA00022729"/>
    </source>
</evidence>
<dbReference type="Pfam" id="PF03968">
    <property type="entry name" value="LptD_N"/>
    <property type="match status" value="1"/>
</dbReference>
<evidence type="ECO:0000259" key="3">
    <source>
        <dbReference type="Pfam" id="PF03968"/>
    </source>
</evidence>
<dbReference type="GO" id="GO:0015920">
    <property type="term" value="P:lipopolysaccharide transport"/>
    <property type="evidence" value="ECO:0007669"/>
    <property type="project" value="TreeGrafter"/>
</dbReference>
<dbReference type="Gene3D" id="2.60.450.10">
    <property type="entry name" value="Lipopolysaccharide (LPS) transport protein A like domain"/>
    <property type="match status" value="1"/>
</dbReference>
<protein>
    <submittedName>
        <fullName evidence="4">Lipopolysaccharide transport periplasmic protein LptA</fullName>
    </submittedName>
</protein>
<dbReference type="PANTHER" id="PTHR36504">
    <property type="entry name" value="LIPOPOLYSACCHARIDE EXPORT SYSTEM PROTEIN LPTA"/>
    <property type="match status" value="1"/>
</dbReference>
<keyword evidence="1 2" id="KW-0732">Signal</keyword>
<dbReference type="PANTHER" id="PTHR36504:SF1">
    <property type="entry name" value="LIPOPOLYSACCHARIDE EXPORT SYSTEM PROTEIN LPTA"/>
    <property type="match status" value="1"/>
</dbReference>
<reference evidence="4" key="1">
    <citation type="submission" date="2022-06" db="EMBL/GenBank/DDBJ databases">
        <title>Limimaricola sediminis sp. nov., isolated from an intertidal sediment.</title>
        <authorList>
            <person name="Shao X."/>
        </authorList>
    </citation>
    <scope>NUCLEOTIDE SEQUENCE</scope>
    <source>
        <strain evidence="4">ASW11-118</strain>
    </source>
</reference>